<evidence type="ECO:0000256" key="4">
    <source>
        <dbReference type="ARBA" id="ARBA00021721"/>
    </source>
</evidence>
<evidence type="ECO:0000256" key="13">
    <source>
        <dbReference type="SAM" id="Phobius"/>
    </source>
</evidence>
<sequence>MRLIQNRWQEIGLQLIFVFNFGWIRRRCFWVAAQSSRRCLSGSSSRSKKPRHTKMPYNLWLRRRLQLLASLLFCGLLGYLTSAAVAKPTLSFSLPQGLQGFPSFQSFTQQIIEQRSARQMKTYSGKRVSNDSLIMIYYHDLTIAVTELGPQKLLLGCELIEIYNDKEGKMLLEGLSHYNRPLEIKFDEMLKLMDQCEHVDKLSYASRHKSKLEGGERSSGGSDSAATGGANDGVALKLATNIFPRSPFSLLSGIIPGTKWCGTGDIAETYSDLGSEMAMDRCCRQHDLCPIKIRAYQNKYELMNDSLYTKSHCICDDMLFSCLKMTNTSASQLMGSIYFNLVQVPCLDGRSNHYKFRAAKEGF</sequence>
<keyword evidence="15" id="KW-1185">Reference proteome</keyword>
<keyword evidence="7" id="KW-0378">Hydrolase</keyword>
<dbReference type="EC" id="3.1.1.4" evidence="3"/>
<keyword evidence="8" id="KW-0106">Calcium</keyword>
<dbReference type="FunFam" id="1.20.90.10:FF:000002">
    <property type="entry name" value="Phospholipase A2 group III"/>
    <property type="match status" value="1"/>
</dbReference>
<dbReference type="PANTHER" id="PTHR12253">
    <property type="entry name" value="RH14732P"/>
    <property type="match status" value="1"/>
</dbReference>
<evidence type="ECO:0000256" key="12">
    <source>
        <dbReference type="ARBA" id="ARBA00029903"/>
    </source>
</evidence>
<keyword evidence="11" id="KW-1015">Disulfide bond</keyword>
<keyword evidence="13" id="KW-1133">Transmembrane helix</keyword>
<keyword evidence="6" id="KW-0479">Metal-binding</keyword>
<dbReference type="GeneID" id="117146646"/>
<dbReference type="GO" id="GO:0016042">
    <property type="term" value="P:lipid catabolic process"/>
    <property type="evidence" value="ECO:0007669"/>
    <property type="project" value="UniProtKB-KW"/>
</dbReference>
<dbReference type="RefSeq" id="XP_033168871.1">
    <property type="nucleotide sequence ID" value="XM_033312980.1"/>
</dbReference>
<keyword evidence="13" id="KW-0472">Membrane</keyword>
<evidence type="ECO:0000313" key="16">
    <source>
        <dbReference type="RefSeq" id="XP_033168871.1"/>
    </source>
</evidence>
<dbReference type="InterPro" id="IPR036444">
    <property type="entry name" value="PLipase_A2_dom_sf"/>
</dbReference>
<protein>
    <recommendedName>
        <fullName evidence="4">Phospholipase A2</fullName>
        <ecNumber evidence="3">3.1.1.4</ecNumber>
    </recommendedName>
    <alternativeName>
        <fullName evidence="12">Phosphatidylcholine 2-acylhydrolase</fullName>
    </alternativeName>
</protein>
<dbReference type="InterPro" id="IPR033113">
    <property type="entry name" value="PLA2_histidine"/>
</dbReference>
<feature type="domain" description="Phospholipase A2-like central" evidence="14">
    <location>
        <begin position="254"/>
        <end position="348"/>
    </location>
</feature>
<feature type="transmembrane region" description="Helical" evidence="13">
    <location>
        <begin position="65"/>
        <end position="86"/>
    </location>
</feature>
<dbReference type="Proteomes" id="UP000515162">
    <property type="component" value="Chromosome X"/>
</dbReference>
<dbReference type="GO" id="GO:0006644">
    <property type="term" value="P:phospholipid metabolic process"/>
    <property type="evidence" value="ECO:0007669"/>
    <property type="project" value="InterPro"/>
</dbReference>
<keyword evidence="10" id="KW-0443">Lipid metabolism</keyword>
<evidence type="ECO:0000256" key="7">
    <source>
        <dbReference type="ARBA" id="ARBA00022801"/>
    </source>
</evidence>
<organism evidence="15 16">
    <name type="scientific">Drosophila mauritiana</name>
    <name type="common">Fruit fly</name>
    <dbReference type="NCBI Taxonomy" id="7226"/>
    <lineage>
        <taxon>Eukaryota</taxon>
        <taxon>Metazoa</taxon>
        <taxon>Ecdysozoa</taxon>
        <taxon>Arthropoda</taxon>
        <taxon>Hexapoda</taxon>
        <taxon>Insecta</taxon>
        <taxon>Pterygota</taxon>
        <taxon>Neoptera</taxon>
        <taxon>Endopterygota</taxon>
        <taxon>Diptera</taxon>
        <taxon>Brachycera</taxon>
        <taxon>Muscomorpha</taxon>
        <taxon>Ephydroidea</taxon>
        <taxon>Drosophilidae</taxon>
        <taxon>Drosophila</taxon>
        <taxon>Sophophora</taxon>
    </lineage>
</organism>
<evidence type="ECO:0000256" key="9">
    <source>
        <dbReference type="ARBA" id="ARBA00022963"/>
    </source>
</evidence>
<dbReference type="PROSITE" id="PS00118">
    <property type="entry name" value="PA2_HIS"/>
    <property type="match status" value="1"/>
</dbReference>
<evidence type="ECO:0000256" key="10">
    <source>
        <dbReference type="ARBA" id="ARBA00023098"/>
    </source>
</evidence>
<reference evidence="16" key="1">
    <citation type="submission" date="2025-08" db="UniProtKB">
        <authorList>
            <consortium name="RefSeq"/>
        </authorList>
    </citation>
    <scope>IDENTIFICATION</scope>
    <source>
        <strain evidence="16">Mau12</strain>
        <tissue evidence="16">Whole Body</tissue>
    </source>
</reference>
<evidence type="ECO:0000256" key="3">
    <source>
        <dbReference type="ARBA" id="ARBA00013278"/>
    </source>
</evidence>
<proteinExistence type="predicted"/>
<keyword evidence="9" id="KW-0442">Lipid degradation</keyword>
<evidence type="ECO:0000259" key="14">
    <source>
        <dbReference type="Pfam" id="PF05826"/>
    </source>
</evidence>
<dbReference type="CDD" id="cd04704">
    <property type="entry name" value="PLA2_bee_venom_like"/>
    <property type="match status" value="1"/>
</dbReference>
<dbReference type="InterPro" id="IPR016090">
    <property type="entry name" value="PLA2-like_dom"/>
</dbReference>
<comment type="subcellular location">
    <subcellularLocation>
        <location evidence="2">Secreted</location>
    </subcellularLocation>
</comment>
<evidence type="ECO:0000256" key="1">
    <source>
        <dbReference type="ARBA" id="ARBA00001913"/>
    </source>
</evidence>
<evidence type="ECO:0000256" key="11">
    <source>
        <dbReference type="ARBA" id="ARBA00023157"/>
    </source>
</evidence>
<evidence type="ECO:0000256" key="2">
    <source>
        <dbReference type="ARBA" id="ARBA00004613"/>
    </source>
</evidence>
<accession>A0A6P8L0E9</accession>
<evidence type="ECO:0000313" key="15">
    <source>
        <dbReference type="Proteomes" id="UP000515162"/>
    </source>
</evidence>
<keyword evidence="5" id="KW-0964">Secreted</keyword>
<dbReference type="GO" id="GO:0004623">
    <property type="term" value="F:phospholipase A2 activity"/>
    <property type="evidence" value="ECO:0007669"/>
    <property type="project" value="UniProtKB-EC"/>
</dbReference>
<dbReference type="AlphaFoldDB" id="A0A6P8L0E9"/>
<dbReference type="Gene3D" id="1.20.90.10">
    <property type="entry name" value="Phospholipase A2 domain"/>
    <property type="match status" value="1"/>
</dbReference>
<dbReference type="SUPFAM" id="SSF48619">
    <property type="entry name" value="Phospholipase A2, PLA2"/>
    <property type="match status" value="1"/>
</dbReference>
<dbReference type="GO" id="GO:0046872">
    <property type="term" value="F:metal ion binding"/>
    <property type="evidence" value="ECO:0007669"/>
    <property type="project" value="UniProtKB-KW"/>
</dbReference>
<keyword evidence="13" id="KW-0812">Transmembrane</keyword>
<evidence type="ECO:0000256" key="8">
    <source>
        <dbReference type="ARBA" id="ARBA00022837"/>
    </source>
</evidence>
<dbReference type="GO" id="GO:0050482">
    <property type="term" value="P:arachidonate secretion"/>
    <property type="evidence" value="ECO:0007669"/>
    <property type="project" value="InterPro"/>
</dbReference>
<name>A0A6P8L0E9_DROMA</name>
<dbReference type="GO" id="GO:0005576">
    <property type="term" value="C:extracellular region"/>
    <property type="evidence" value="ECO:0007669"/>
    <property type="project" value="UniProtKB-SubCell"/>
</dbReference>
<dbReference type="Pfam" id="PF05826">
    <property type="entry name" value="Phospholip_A2_2"/>
    <property type="match status" value="1"/>
</dbReference>
<comment type="cofactor">
    <cofactor evidence="1">
        <name>Ca(2+)</name>
        <dbReference type="ChEBI" id="CHEBI:29108"/>
    </cofactor>
</comment>
<gene>
    <name evidence="16" type="primary">LOC117146646</name>
</gene>
<evidence type="ECO:0000256" key="5">
    <source>
        <dbReference type="ARBA" id="ARBA00022525"/>
    </source>
</evidence>
<evidence type="ECO:0000256" key="6">
    <source>
        <dbReference type="ARBA" id="ARBA00022723"/>
    </source>
</evidence>